<evidence type="ECO:0000256" key="1">
    <source>
        <dbReference type="SAM" id="SignalP"/>
    </source>
</evidence>
<dbReference type="AlphaFoldDB" id="A0AAW5U9Z0"/>
<sequence>MKKLLLFIAGISILFLAGCYNGNQSHGNEGMGDSLPADPPLGYVIELKPLGNFSHQEAEQLREELVKQLGIIFNTKPKAWVEASVFVGDKKEIPASCLYKPRNRYWAGKILKMLHEEHGGNDEIVTIGLTHRDISTSIHGQYNYGIMGLSFRPGDACVVSTFRLKRKDDLWKVTIHEFLHSRGLPHCKTNAPKCLMQDAHGKNTFYMKHGLCEDCKKSLRMIMTHQER</sequence>
<dbReference type="Gene3D" id="3.40.390.10">
    <property type="entry name" value="Collagenase (Catalytic Domain)"/>
    <property type="match status" value="1"/>
</dbReference>
<gene>
    <name evidence="2" type="ORF">ONT19_08625</name>
</gene>
<dbReference type="InterPro" id="IPR024079">
    <property type="entry name" value="MetalloPept_cat_dom_sf"/>
</dbReference>
<comment type="caution">
    <text evidence="2">The sequence shown here is derived from an EMBL/GenBank/DDBJ whole genome shotgun (WGS) entry which is preliminary data.</text>
</comment>
<organism evidence="2 3">
    <name type="scientific">Segatella copri</name>
    <dbReference type="NCBI Taxonomy" id="165179"/>
    <lineage>
        <taxon>Bacteria</taxon>
        <taxon>Pseudomonadati</taxon>
        <taxon>Bacteroidota</taxon>
        <taxon>Bacteroidia</taxon>
        <taxon>Bacteroidales</taxon>
        <taxon>Prevotellaceae</taxon>
        <taxon>Segatella</taxon>
    </lineage>
</organism>
<protein>
    <recommendedName>
        <fullName evidence="4">Zn-dependent protease</fullName>
    </recommendedName>
</protein>
<dbReference type="RefSeq" id="WP_264952702.1">
    <property type="nucleotide sequence ID" value="NZ_JAPDVE010000001.1"/>
</dbReference>
<accession>A0AAW5U9Z0</accession>
<feature type="signal peptide" evidence="1">
    <location>
        <begin position="1"/>
        <end position="17"/>
    </location>
</feature>
<keyword evidence="1" id="KW-0732">Signal</keyword>
<dbReference type="Proteomes" id="UP001209417">
    <property type="component" value="Unassembled WGS sequence"/>
</dbReference>
<reference evidence="2" key="1">
    <citation type="submission" date="2022-11" db="EMBL/GenBank/DDBJ databases">
        <title>Genomic repertoires linked with pathogenic potency of arthritogenic Prevotella copri isolated from the gut of rheumatoid arthritis patients.</title>
        <authorList>
            <person name="Nii T."/>
            <person name="Maeda Y."/>
            <person name="Motooka D."/>
            <person name="Naito M."/>
            <person name="Matsumoto Y."/>
            <person name="Ogawa T."/>
            <person name="Oguro-Igashira E."/>
            <person name="Kishikawa T."/>
            <person name="Yamashita M."/>
            <person name="Koizumi S."/>
            <person name="Kurakawa T."/>
            <person name="Okumura R."/>
            <person name="Kayama H."/>
            <person name="Murakami M."/>
            <person name="Sakaguchi T."/>
            <person name="Das B."/>
            <person name="Nakamura S."/>
            <person name="Okada Y."/>
            <person name="Kumanogoh A."/>
            <person name="Takeda K."/>
        </authorList>
    </citation>
    <scope>NUCLEOTIDE SEQUENCE</scope>
    <source>
        <strain evidence="2">H019-1</strain>
    </source>
</reference>
<evidence type="ECO:0008006" key="4">
    <source>
        <dbReference type="Google" id="ProtNLM"/>
    </source>
</evidence>
<proteinExistence type="predicted"/>
<dbReference type="PROSITE" id="PS51257">
    <property type="entry name" value="PROKAR_LIPOPROTEIN"/>
    <property type="match status" value="1"/>
</dbReference>
<dbReference type="EMBL" id="JAPDVG010000001">
    <property type="protein sequence ID" value="MCW4131655.1"/>
    <property type="molecule type" value="Genomic_DNA"/>
</dbReference>
<name>A0AAW5U9Z0_9BACT</name>
<evidence type="ECO:0000313" key="2">
    <source>
        <dbReference type="EMBL" id="MCW4131655.1"/>
    </source>
</evidence>
<feature type="chain" id="PRO_5043935882" description="Zn-dependent protease" evidence="1">
    <location>
        <begin position="18"/>
        <end position="228"/>
    </location>
</feature>
<dbReference type="SUPFAM" id="SSF55486">
    <property type="entry name" value="Metalloproteases ('zincins'), catalytic domain"/>
    <property type="match status" value="1"/>
</dbReference>
<dbReference type="GO" id="GO:0008237">
    <property type="term" value="F:metallopeptidase activity"/>
    <property type="evidence" value="ECO:0007669"/>
    <property type="project" value="InterPro"/>
</dbReference>
<evidence type="ECO:0000313" key="3">
    <source>
        <dbReference type="Proteomes" id="UP001209417"/>
    </source>
</evidence>